<reference evidence="8 17" key="8">
    <citation type="journal article" date="2020" name="J. Appl. Microbiol.">
        <title>Genetic characterization of Shigatoxigenic and enteropathogenic Escherichia coli O80:H2 from diarrheic and septicemic calves and relatedness to human Shigatoxigenic E. coli O80:H2.</title>
        <authorList>
            <person name="Habets A."/>
            <person name="Crombe F."/>
            <person name="Nakamura K."/>
            <person name="Guerin V."/>
            <person name="De Rauw K."/>
            <person name="Pierard D."/>
            <person name="Saulmont M."/>
            <person name="Hayashi T."/>
            <person name="Mainil J.G."/>
            <person name="Thiry D."/>
        </authorList>
    </citation>
    <scope>NUCLEOTIDE SEQUENCE [LARGE SCALE GENOMIC DNA]</scope>
    <source>
        <strain evidence="8 17">EH3307</strain>
    </source>
</reference>
<keyword evidence="6" id="KW-0614">Plasmid</keyword>
<proteinExistence type="predicted"/>
<dbReference type="Proteomes" id="UP001211064">
    <property type="component" value="Unassembled WGS sequence"/>
</dbReference>
<reference evidence="1 20" key="7">
    <citation type="submission" date="2019-07" db="EMBL/GenBank/DDBJ databases">
        <authorList>
            <consortium name="GenomeTrakr network: Whole genome sequencing for foodborne pathogen traceback"/>
        </authorList>
    </citation>
    <scope>NUCLEOTIDE SEQUENCE [LARGE SCALE GENOMIC DNA]</scope>
    <source>
        <strain evidence="3">CFSAN046653</strain>
        <strain evidence="1 20">PSU-1859</strain>
        <strain evidence="4 18">PSU-2464</strain>
    </source>
</reference>
<reference evidence="2 19" key="5">
    <citation type="submission" date="2018-08" db="EMBL/GenBank/DDBJ databases">
        <authorList>
            <consortium name="NARMS: The National Antimicrobial Resistance Monitoring System"/>
        </authorList>
    </citation>
    <scope>NUCLEOTIDE SEQUENCE [LARGE SCALE GENOMIC DNA]</scope>
    <source>
        <strain evidence="2 19">FSIS11705178</strain>
    </source>
</reference>
<dbReference type="EMBL" id="JABUPU010000019">
    <property type="protein sequence ID" value="NYP86424.1"/>
    <property type="molecule type" value="Genomic_DNA"/>
</dbReference>
<evidence type="ECO:0000313" key="9">
    <source>
        <dbReference type="EMBL" id="OJN35217.1"/>
    </source>
</evidence>
<dbReference type="Proteomes" id="UP000184077">
    <property type="component" value="Unassembled WGS sequence"/>
</dbReference>
<evidence type="ECO:0000313" key="19">
    <source>
        <dbReference type="Proteomes" id="UP000538406"/>
    </source>
</evidence>
<evidence type="ECO:0000313" key="15">
    <source>
        <dbReference type="Proteomes" id="UP000324120"/>
    </source>
</evidence>
<reference evidence="6 16" key="9">
    <citation type="submission" date="2020-06" db="EMBL/GenBank/DDBJ databases">
        <title>REHAB project genomes.</title>
        <authorList>
            <person name="Shaw L.P."/>
        </authorList>
    </citation>
    <scope>NUCLEOTIDE SEQUENCE [LARGE SCALE GENOMIC DNA]</scope>
    <source>
        <strain evidence="11 16">RHB07-C04</strain>
        <strain evidence="6">RHBSTW-00474</strain>
        <plasmid evidence="16">prhb07-c04_2</plasmid>
        <plasmid evidence="11">pRHB07-C04_2</plasmid>
        <plasmid evidence="6">pRHBSTW-00474_9</plasmid>
    </source>
</reference>
<protein>
    <submittedName>
        <fullName evidence="2">Phage tail protein</fullName>
    </submittedName>
</protein>
<evidence type="ECO:0000313" key="10">
    <source>
        <dbReference type="EMBL" id="PBN67029.1"/>
    </source>
</evidence>
<evidence type="ECO:0000313" key="17">
    <source>
        <dbReference type="Proteomes" id="UP000517067"/>
    </source>
</evidence>
<dbReference type="AlphaFoldDB" id="A0A024KYP7"/>
<organism evidence="2 19">
    <name type="scientific">Escherichia coli</name>
    <dbReference type="NCBI Taxonomy" id="562"/>
    <lineage>
        <taxon>Bacteria</taxon>
        <taxon>Pseudomonadati</taxon>
        <taxon>Pseudomonadota</taxon>
        <taxon>Gammaproteobacteria</taxon>
        <taxon>Enterobacterales</taxon>
        <taxon>Enterobacteriaceae</taxon>
        <taxon>Escherichia</taxon>
    </lineage>
</organism>
<evidence type="ECO:0000313" key="2">
    <source>
        <dbReference type="EMBL" id="EFC3527391.1"/>
    </source>
</evidence>
<dbReference type="EMBL" id="AASZRA010000063">
    <property type="protein sequence ID" value="EFI6955329.1"/>
    <property type="molecule type" value="Genomic_DNA"/>
</dbReference>
<accession>A0A024KYP7</accession>
<evidence type="ECO:0000313" key="5">
    <source>
        <dbReference type="EMBL" id="HAN4355246.1"/>
    </source>
</evidence>
<dbReference type="Proteomes" id="UP000859822">
    <property type="component" value="Unassembled WGS sequence"/>
</dbReference>
<dbReference type="EMBL" id="VHKY01000023">
    <property type="protein sequence ID" value="TZE44530.1"/>
    <property type="molecule type" value="Genomic_DNA"/>
</dbReference>
<name>A0A024KYP7_ECOLX</name>
<evidence type="ECO:0000313" key="7">
    <source>
        <dbReference type="EMBL" id="MDA4180658.1"/>
    </source>
</evidence>
<geneLocation type="plasmid" evidence="11">
    <name>pRHB07-C04_2</name>
</geneLocation>
<evidence type="ECO:0000313" key="18">
    <source>
        <dbReference type="Proteomes" id="UP000519182"/>
    </source>
</evidence>
<evidence type="ECO:0000313" key="16">
    <source>
        <dbReference type="Proteomes" id="UP000514715"/>
    </source>
</evidence>
<dbReference type="EMBL" id="DABUHV010000022">
    <property type="protein sequence ID" value="HAN4355246.1"/>
    <property type="molecule type" value="Genomic_DNA"/>
</dbReference>
<dbReference type="EMBL" id="LDXE02000011">
    <property type="protein sequence ID" value="PBN67029.1"/>
    <property type="molecule type" value="Genomic_DNA"/>
</dbReference>
<evidence type="ECO:0000313" key="1">
    <source>
        <dbReference type="EMBL" id="EFB3618365.1"/>
    </source>
</evidence>
<dbReference type="EMBL" id="AATJYL010000060">
    <property type="protein sequence ID" value="EFM1448129.1"/>
    <property type="molecule type" value="Genomic_DNA"/>
</dbReference>
<reference evidence="10" key="3">
    <citation type="submission" date="2017-03" db="EMBL/GenBank/DDBJ databases">
        <title>The mobilome is the main driver of stx2-positive O26:H11 Escherichia coli strains evolution.</title>
        <authorList>
            <person name="Delannoy S."/>
            <person name="Mariani-Kurkdjian P."/>
            <person name="Webb H.E."/>
            <person name="Bonacorsi S."/>
            <person name="Fach P."/>
        </authorList>
    </citation>
    <scope>NUCLEOTIDE SEQUENCE</scope>
    <source>
        <strain evidence="10">34870</strain>
    </source>
</reference>
<dbReference type="Proteomes" id="UP000622722">
    <property type="component" value="Unassembled WGS sequence"/>
</dbReference>
<evidence type="ECO:0000313" key="11">
    <source>
        <dbReference type="EMBL" id="QMP48070.1"/>
    </source>
</evidence>
<reference evidence="9 14" key="2">
    <citation type="submission" date="2016-10" db="EMBL/GenBank/DDBJ databases">
        <title>Comprehensive resistome analysis reveals the prevalence of NDM and MCR-1 in Chinese poultry production.</title>
        <authorList>
            <person name="Wang Y."/>
            <person name="Zhang R."/>
            <person name="Li J."/>
            <person name="Wu Z."/>
            <person name="Wenjuan Y."/>
            <person name="Schwarz S."/>
            <person name="Tyrrell J."/>
            <person name="Zheng Y."/>
            <person name="Wang S."/>
            <person name="Shen Z."/>
            <person name="Liu Z."/>
            <person name="Lei L."/>
            <person name="Li M."/>
            <person name="Zhang Q."/>
            <person name="Wu C."/>
            <person name="Zhang Q."/>
            <person name="Wu Y."/>
            <person name="Walsh T."/>
            <person name="Shen J."/>
        </authorList>
    </citation>
    <scope>NUCLEOTIDE SEQUENCE [LARGE SCALE GENOMIC DNA]</scope>
    <source>
        <strain evidence="9 14">574</strain>
    </source>
</reference>
<dbReference type="Proteomes" id="UP000514715">
    <property type="component" value="Plasmid pRHB07-C04_2"/>
</dbReference>
<dbReference type="Proteomes" id="UP000517067">
    <property type="component" value="Unassembled WGS sequence"/>
</dbReference>
<reference evidence="10 13" key="1">
    <citation type="journal article" date="2015" name="Genome Announc.">
        <title>Draft Genome Sequences of Human-Pathogenic Escherichia coli O26:H11 Strains Carrying the stx2 Gene Only and Circulating in France.</title>
        <authorList>
            <person name="Delannoy S."/>
            <person name="Mariani-Kurkdjian P."/>
            <person name="Bonacorsi S."/>
            <person name="Liguori S."/>
            <person name="Ison S.A."/>
            <person name="Fach P."/>
        </authorList>
    </citation>
    <scope>NUCLEOTIDE SEQUENCE [LARGE SCALE GENOMIC DNA]</scope>
    <source>
        <strain evidence="10 13">34870</strain>
    </source>
</reference>
<geneLocation type="plasmid" evidence="6">
    <name>pRHBSTW-00474_9</name>
</geneLocation>
<dbReference type="EMBL" id="AASHPR010000075">
    <property type="protein sequence ID" value="EFC3527391.1"/>
    <property type="molecule type" value="Genomic_DNA"/>
</dbReference>
<dbReference type="Proteomes" id="UP000538406">
    <property type="component" value="Unassembled WGS sequence"/>
</dbReference>
<reference evidence="12 15" key="6">
    <citation type="submission" date="2019-06" db="EMBL/GenBank/DDBJ databases">
        <title>The presence and diversity of blaCTX-M among Escherichia coli from urban wastewater and feedlot cattle, in Alberta, Canada.</title>
        <authorList>
            <person name="Cormier A.C."/>
            <person name="Chalmer G."/>
            <person name="Cook S.R."/>
            <person name="Zaheer R."/>
            <person name="Hannon S.J."/>
            <person name="Booker C.W."/>
            <person name="Read R."/>
            <person name="Gow S.P."/>
            <person name="Mcallister T.A."/>
            <person name="Boerlin P."/>
        </authorList>
    </citation>
    <scope>NUCLEOTIDE SEQUENCE [LARGE SCALE GENOMIC DNA]</scope>
    <source>
        <strain evidence="12 15">347</strain>
    </source>
</reference>
<dbReference type="Proteomes" id="UP000519182">
    <property type="component" value="Unassembled WGS sequence"/>
</dbReference>
<sequence length="144" mass="15960">MSDVSTNLYKSQLLDYYYQRRAESSINKGSRFLISKAVFGTSSLVTKKGDGTYEIGELPKAFDLAELTSQFCTINLVPTYSGGIITVRMDLDQSQLQEGKNYPFNTLVVLDNENKPIAIICVQEDSLYVGKTYTAVMAINTTTA</sequence>
<evidence type="ECO:0000313" key="14">
    <source>
        <dbReference type="Proteomes" id="UP000184077"/>
    </source>
</evidence>
<geneLocation type="plasmid" evidence="16">
    <name>prhb07-c04_2</name>
</geneLocation>
<reference evidence="5" key="10">
    <citation type="submission" date="2020-09" db="EMBL/GenBank/DDBJ databases">
        <authorList>
            <consortium name="NCBI Pathogen Detection Project"/>
        </authorList>
    </citation>
    <scope>NUCLEOTIDE SEQUENCE</scope>
    <source>
        <strain evidence="5">489-16</strain>
    </source>
</reference>
<evidence type="ECO:0000313" key="3">
    <source>
        <dbReference type="EMBL" id="EFI6955329.1"/>
    </source>
</evidence>
<gene>
    <name evidence="10" type="ORF">ABE91_029980</name>
    <name evidence="3" type="ORF">BCB93_005087</name>
    <name evidence="9" type="ORF">BK300_21795</name>
    <name evidence="2" type="ORF">CTR35_004649</name>
    <name evidence="12" type="ORF">FKO60_20980</name>
    <name evidence="1" type="ORF">FPS11_26375</name>
    <name evidence="8" type="ORF">G4A47_14590</name>
    <name evidence="4" type="ORF">HEP34_004566</name>
    <name evidence="6" type="ORF">HV209_23935</name>
    <name evidence="11" type="ORF">HVW04_24660</name>
    <name evidence="5" type="ORF">IFC14_003735</name>
    <name evidence="7" type="ORF">NY836_25490</name>
</gene>
<dbReference type="EMBL" id="MOHC01000041">
    <property type="protein sequence ID" value="OJN35217.1"/>
    <property type="molecule type" value="Genomic_DNA"/>
</dbReference>
<dbReference type="EMBL" id="JANWOR010000710">
    <property type="protein sequence ID" value="MDA4180658.1"/>
    <property type="molecule type" value="Genomic_DNA"/>
</dbReference>
<evidence type="ECO:0000313" key="13">
    <source>
        <dbReference type="Proteomes" id="UP000036331"/>
    </source>
</evidence>
<reference evidence="7" key="11">
    <citation type="submission" date="2022-08" db="EMBL/GenBank/DDBJ databases">
        <title>Genome sequencing of human pathogens.</title>
        <authorList>
            <person name="Cao X."/>
        </authorList>
    </citation>
    <scope>NUCLEOTIDE SEQUENCE</scope>
    <source>
        <strain evidence="7">EC16126</strain>
    </source>
</reference>
<evidence type="ECO:0000313" key="12">
    <source>
        <dbReference type="EMBL" id="TZE44530.1"/>
    </source>
</evidence>
<dbReference type="Proteomes" id="UP000324120">
    <property type="component" value="Unassembled WGS sequence"/>
</dbReference>
<dbReference type="RefSeq" id="WP_001286326.1">
    <property type="nucleotide sequence ID" value="NZ_AP018798.1"/>
</dbReference>
<evidence type="ECO:0000313" key="20">
    <source>
        <dbReference type="Proteomes" id="UP000543252"/>
    </source>
</evidence>
<dbReference type="EMBL" id="AASFMQ010000066">
    <property type="protein sequence ID" value="EFB3618365.1"/>
    <property type="molecule type" value="Genomic_DNA"/>
</dbReference>
<dbReference type="Proteomes" id="UP000543252">
    <property type="component" value="Unassembled WGS sequence"/>
</dbReference>
<dbReference type="EMBL" id="JABXPW010000009">
    <property type="protein sequence ID" value="MBA7721563.1"/>
    <property type="molecule type" value="Genomic_DNA"/>
</dbReference>
<evidence type="ECO:0000313" key="4">
    <source>
        <dbReference type="EMBL" id="EFM1448129.1"/>
    </source>
</evidence>
<reference evidence="5" key="4">
    <citation type="journal article" date="2018" name="Genome Biol.">
        <title>SKESA: strategic k-mer extension for scrupulous assemblies.</title>
        <authorList>
            <person name="Souvorov A."/>
            <person name="Agarwala R."/>
            <person name="Lipman D.J."/>
        </authorList>
    </citation>
    <scope>NUCLEOTIDE SEQUENCE</scope>
    <source>
        <strain evidence="5">489-16</strain>
    </source>
</reference>
<dbReference type="Proteomes" id="UP000775646">
    <property type="component" value="Unassembled WGS sequence"/>
</dbReference>
<evidence type="ECO:0000313" key="8">
    <source>
        <dbReference type="EMBL" id="NYP86424.1"/>
    </source>
</evidence>
<dbReference type="Proteomes" id="UP000036331">
    <property type="component" value="Unassembled WGS sequence"/>
</dbReference>
<dbReference type="EMBL" id="CP057976">
    <property type="protein sequence ID" value="QMP48070.1"/>
    <property type="molecule type" value="Genomic_DNA"/>
</dbReference>
<evidence type="ECO:0000313" key="6">
    <source>
        <dbReference type="EMBL" id="MBA7721563.1"/>
    </source>
</evidence>